<name>A0ABV9MZR1_9ENTE</name>
<sequence length="118" mass="12829">MFPDKFLEVLQHEGVVSIITLGATPTAVTNTWNSYIKQGTDCLYIPAAGMHSIEEGLALDNQLKLTLGSKEVEGTVGPGAGFHVTGQGFFLTEGSIFEEMKATFPWLTRVLEVKVQKV</sequence>
<protein>
    <submittedName>
        <fullName evidence="1">Pyridoxamine 5'-phosphate oxidase family protein</fullName>
    </submittedName>
</protein>
<organism evidence="1 2">
    <name type="scientific">Enterococcus lemanii</name>
    <dbReference type="NCBI Taxonomy" id="1159752"/>
    <lineage>
        <taxon>Bacteria</taxon>
        <taxon>Bacillati</taxon>
        <taxon>Bacillota</taxon>
        <taxon>Bacilli</taxon>
        <taxon>Lactobacillales</taxon>
        <taxon>Enterococcaceae</taxon>
        <taxon>Enterococcus</taxon>
    </lineage>
</organism>
<reference evidence="2" key="1">
    <citation type="journal article" date="2019" name="Int. J. Syst. Evol. Microbiol.">
        <title>The Global Catalogue of Microorganisms (GCM) 10K type strain sequencing project: providing services to taxonomists for standard genome sequencing and annotation.</title>
        <authorList>
            <consortium name="The Broad Institute Genomics Platform"/>
            <consortium name="The Broad Institute Genome Sequencing Center for Infectious Disease"/>
            <person name="Wu L."/>
            <person name="Ma J."/>
        </authorList>
    </citation>
    <scope>NUCLEOTIDE SEQUENCE [LARGE SCALE GENOMIC DNA]</scope>
    <source>
        <strain evidence="2">CGMCC 1.19032</strain>
    </source>
</reference>
<dbReference type="Proteomes" id="UP001595969">
    <property type="component" value="Unassembled WGS sequence"/>
</dbReference>
<dbReference type="Gene3D" id="2.30.110.10">
    <property type="entry name" value="Electron Transport, Fmn-binding Protein, Chain A"/>
    <property type="match status" value="1"/>
</dbReference>
<gene>
    <name evidence="1" type="ORF">ACFO5I_13065</name>
</gene>
<dbReference type="EMBL" id="JBHSGS010000066">
    <property type="protein sequence ID" value="MFC4720654.1"/>
    <property type="molecule type" value="Genomic_DNA"/>
</dbReference>
<comment type="caution">
    <text evidence="1">The sequence shown here is derived from an EMBL/GenBank/DDBJ whole genome shotgun (WGS) entry which is preliminary data.</text>
</comment>
<accession>A0ABV9MZR1</accession>
<dbReference type="InterPro" id="IPR012349">
    <property type="entry name" value="Split_barrel_FMN-bd"/>
</dbReference>
<evidence type="ECO:0000313" key="2">
    <source>
        <dbReference type="Proteomes" id="UP001595969"/>
    </source>
</evidence>
<dbReference type="RefSeq" id="WP_204654984.1">
    <property type="nucleotide sequence ID" value="NZ_JAFBFD010000048.1"/>
</dbReference>
<dbReference type="SUPFAM" id="SSF50475">
    <property type="entry name" value="FMN-binding split barrel"/>
    <property type="match status" value="1"/>
</dbReference>
<evidence type="ECO:0000313" key="1">
    <source>
        <dbReference type="EMBL" id="MFC4720654.1"/>
    </source>
</evidence>
<keyword evidence="2" id="KW-1185">Reference proteome</keyword>
<proteinExistence type="predicted"/>